<protein>
    <submittedName>
        <fullName evidence="3">Uncharacterized protein</fullName>
    </submittedName>
</protein>
<evidence type="ECO:0000313" key="2">
    <source>
        <dbReference type="Proteomes" id="UP000046395"/>
    </source>
</evidence>
<dbReference type="WBParaSite" id="TMUE_2000010204.1">
    <property type="protein sequence ID" value="TMUE_2000010204.1"/>
    <property type="gene ID" value="WBGene00300883"/>
</dbReference>
<name>A0A5S6QST6_TRIMR</name>
<sequence length="338" mass="36370">MALAAAAGQNCRPLSFEEGAACPASPFRRGWLNSADWSSIIARRAAPGAVSSSLFLKVDDATATAHRLVGRNQLPVAPSSYRRVDLLVLGELLPFARRRKAFSLSWRVGRPTERCLLLRRIASFCSNLTWRSLCNTVVVSRVVPTRIGGGGVSVGAPTAVPRPIDDRTCRTALLRFDLPRLPRPSQHPDRSAVIRQHGTTEPFASSAAHFLTRRSPVAIDFGDSDASARPVIESTTPNGLSAIASRNLGPQGRRVQPEAPRGPPAQYETLFRPDGFVSLDKWAAKARSGFRALSPSSSCRTMTMRCATCSAVRSAGVISPTGTEASNVLSTTSARLRR</sequence>
<keyword evidence="2" id="KW-1185">Reference proteome</keyword>
<dbReference type="AlphaFoldDB" id="A0A5S6QST6"/>
<reference evidence="3" key="1">
    <citation type="submission" date="2019-12" db="UniProtKB">
        <authorList>
            <consortium name="WormBaseParasite"/>
        </authorList>
    </citation>
    <scope>IDENTIFICATION</scope>
</reference>
<dbReference type="Proteomes" id="UP000046395">
    <property type="component" value="Unassembled WGS sequence"/>
</dbReference>
<feature type="region of interest" description="Disordered" evidence="1">
    <location>
        <begin position="240"/>
        <end position="265"/>
    </location>
</feature>
<proteinExistence type="predicted"/>
<organism evidence="2 3">
    <name type="scientific">Trichuris muris</name>
    <name type="common">Mouse whipworm</name>
    <dbReference type="NCBI Taxonomy" id="70415"/>
    <lineage>
        <taxon>Eukaryota</taxon>
        <taxon>Metazoa</taxon>
        <taxon>Ecdysozoa</taxon>
        <taxon>Nematoda</taxon>
        <taxon>Enoplea</taxon>
        <taxon>Dorylaimia</taxon>
        <taxon>Trichinellida</taxon>
        <taxon>Trichuridae</taxon>
        <taxon>Trichuris</taxon>
    </lineage>
</organism>
<evidence type="ECO:0000256" key="1">
    <source>
        <dbReference type="SAM" id="MobiDB-lite"/>
    </source>
</evidence>
<evidence type="ECO:0000313" key="3">
    <source>
        <dbReference type="WBParaSite" id="TMUE_2000010204.1"/>
    </source>
</evidence>
<accession>A0A5S6QST6</accession>